<proteinExistence type="predicted"/>
<dbReference type="EMBL" id="SRLC01000001">
    <property type="protein sequence ID" value="TGE23913.1"/>
    <property type="molecule type" value="Genomic_DNA"/>
</dbReference>
<accession>A0A4Z0Q469</accession>
<reference evidence="1 2" key="1">
    <citation type="submission" date="2019-04" db="EMBL/GenBank/DDBJ databases">
        <authorList>
            <person name="Feng G."/>
            <person name="Zhang J."/>
            <person name="Zhu H."/>
        </authorList>
    </citation>
    <scope>NUCLEOTIDE SEQUENCE [LARGE SCALE GENOMIC DNA]</scope>
    <source>
        <strain evidence="1 2">JCM 31653</strain>
    </source>
</reference>
<gene>
    <name evidence="1" type="ORF">E5K00_01475</name>
</gene>
<protein>
    <submittedName>
        <fullName evidence="1">Uncharacterized protein</fullName>
    </submittedName>
</protein>
<dbReference type="OrthoDB" id="870752at2"/>
<dbReference type="AlphaFoldDB" id="A0A4Z0Q469"/>
<evidence type="ECO:0000313" key="1">
    <source>
        <dbReference type="EMBL" id="TGE23913.1"/>
    </source>
</evidence>
<dbReference type="Proteomes" id="UP000297549">
    <property type="component" value="Unassembled WGS sequence"/>
</dbReference>
<name>A0A4Z0Q469_9BACT</name>
<comment type="caution">
    <text evidence="1">The sequence shown here is derived from an EMBL/GenBank/DDBJ whole genome shotgun (WGS) entry which is preliminary data.</text>
</comment>
<evidence type="ECO:0000313" key="2">
    <source>
        <dbReference type="Proteomes" id="UP000297549"/>
    </source>
</evidence>
<sequence length="313" mass="33634">MNTKQQNQVTMYGAVLRFLEEAGSPLMTIKRIATGRAALAGLVARIGQTIAAQDHTTTEVTRDRQAVKAEAAQKAEILRLLTVALTSDAALRGELREPLSRVVKAKDADLLAYLTKIDAALDTLAPADLADAGYDARVRQTLRADLTELTTTQGAARQIETGTSTATATLPELLAAAKETLETALDPFVRAQELAQPELVRQYEAVRMLVKTAARRKAEYWGTAQYGKPVLVYDRREAGVVAPTLGNRSGKGLTLRFYTAVSAGAAPAPGQGVVVKHKTDAHLSDYSKLGAADAPYLLVVLEQVDGEGRWVVR</sequence>
<keyword evidence="2" id="KW-1185">Reference proteome</keyword>
<organism evidence="1 2">
    <name type="scientific">Hymenobacter aquaticus</name>
    <dbReference type="NCBI Taxonomy" id="1867101"/>
    <lineage>
        <taxon>Bacteria</taxon>
        <taxon>Pseudomonadati</taxon>
        <taxon>Bacteroidota</taxon>
        <taxon>Cytophagia</taxon>
        <taxon>Cytophagales</taxon>
        <taxon>Hymenobacteraceae</taxon>
        <taxon>Hymenobacter</taxon>
    </lineage>
</organism>
<dbReference type="RefSeq" id="WP_135460964.1">
    <property type="nucleotide sequence ID" value="NZ_SRLC01000001.1"/>
</dbReference>